<dbReference type="Pfam" id="PF22785">
    <property type="entry name" value="Tc-R-P"/>
    <property type="match status" value="1"/>
</dbReference>
<reference evidence="7" key="1">
    <citation type="submission" date="2023-03" db="EMBL/GenBank/DDBJ databases">
        <authorList>
            <person name="Steffen K."/>
            <person name="Cardenas P."/>
        </authorList>
    </citation>
    <scope>NUCLEOTIDE SEQUENCE</scope>
</reference>
<feature type="domain" description="Tyrosine specific protein phosphatases" evidence="6">
    <location>
        <begin position="255"/>
        <end position="303"/>
    </location>
</feature>
<dbReference type="InterPro" id="IPR050561">
    <property type="entry name" value="PTP"/>
</dbReference>
<evidence type="ECO:0000259" key="5">
    <source>
        <dbReference type="PROSITE" id="PS50054"/>
    </source>
</evidence>
<keyword evidence="3" id="KW-0378">Hydrolase</keyword>
<evidence type="ECO:0000259" key="6">
    <source>
        <dbReference type="PROSITE" id="PS50056"/>
    </source>
</evidence>
<sequence>MADHDVCTILDERLYFATLRSKPRNTTSCHYFCVDDEFIYENFYADFGPLNLAMLYRYCNKVNKKLKSSSLAKKRLIHYTSYDGRKRANSAYLIGCYAIICHRKTVDEVTRPLGSLAPPFLTFRDASCGPPTYPLNLYHCFSAIYKALLHGFLDFSKFSVEEYEHFEKVENGDFNWIVPGKFLAFAGPHDRSRIENGYPLHAPDSYFSYFKAHNVTTVVRLNKRMYEARKFTDAGFEHRDLFFPDGSNPSENILRRFLTIAETADGALAVHCKAGLGRTGTLFGAYLMKHYKFTAAEVIAWIR</sequence>
<dbReference type="InterPro" id="IPR029021">
    <property type="entry name" value="Prot-tyrosine_phosphatase-like"/>
</dbReference>
<evidence type="ECO:0000256" key="2">
    <source>
        <dbReference type="ARBA" id="ARBA00013064"/>
    </source>
</evidence>
<feature type="domain" description="Tyrosine-protein phosphatase" evidence="5">
    <location>
        <begin position="173"/>
        <end position="303"/>
    </location>
</feature>
<evidence type="ECO:0000313" key="8">
    <source>
        <dbReference type="Proteomes" id="UP001174909"/>
    </source>
</evidence>
<protein>
    <recommendedName>
        <fullName evidence="2">protein-tyrosine-phosphatase</fullName>
        <ecNumber evidence="2">3.1.3.48</ecNumber>
    </recommendedName>
</protein>
<dbReference type="PROSITE" id="PS50054">
    <property type="entry name" value="TYR_PHOSPHATASE_DUAL"/>
    <property type="match status" value="1"/>
</dbReference>
<dbReference type="Gene3D" id="3.90.190.10">
    <property type="entry name" value="Protein tyrosine phosphatase superfamily"/>
    <property type="match status" value="2"/>
</dbReference>
<accession>A0AA35SBA2</accession>
<dbReference type="PROSITE" id="PS00383">
    <property type="entry name" value="TYR_PHOSPHATASE_1"/>
    <property type="match status" value="1"/>
</dbReference>
<dbReference type="EMBL" id="CASHTH010002205">
    <property type="protein sequence ID" value="CAI8026269.1"/>
    <property type="molecule type" value="Genomic_DNA"/>
</dbReference>
<organism evidence="7 8">
    <name type="scientific">Geodia barretti</name>
    <name type="common">Barrett's horny sponge</name>
    <dbReference type="NCBI Taxonomy" id="519541"/>
    <lineage>
        <taxon>Eukaryota</taxon>
        <taxon>Metazoa</taxon>
        <taxon>Porifera</taxon>
        <taxon>Demospongiae</taxon>
        <taxon>Heteroscleromorpha</taxon>
        <taxon>Tetractinellida</taxon>
        <taxon>Astrophorina</taxon>
        <taxon>Geodiidae</taxon>
        <taxon>Geodia</taxon>
    </lineage>
</organism>
<dbReference type="PROSITE" id="PS50056">
    <property type="entry name" value="TYR_PHOSPHATASE_2"/>
    <property type="match status" value="1"/>
</dbReference>
<dbReference type="EC" id="3.1.3.48" evidence="2"/>
<dbReference type="InterPro" id="IPR020422">
    <property type="entry name" value="TYR_PHOSPHATASE_DUAL_dom"/>
</dbReference>
<dbReference type="InterPro" id="IPR016130">
    <property type="entry name" value="Tyr_Pase_AS"/>
</dbReference>
<dbReference type="InterPro" id="IPR000387">
    <property type="entry name" value="Tyr_Pase_dom"/>
</dbReference>
<dbReference type="GO" id="GO:0004725">
    <property type="term" value="F:protein tyrosine phosphatase activity"/>
    <property type="evidence" value="ECO:0007669"/>
    <property type="project" value="UniProtKB-EC"/>
</dbReference>
<evidence type="ECO:0000313" key="7">
    <source>
        <dbReference type="EMBL" id="CAI8026269.1"/>
    </source>
</evidence>
<dbReference type="FunFam" id="3.90.190.10:FF:000006">
    <property type="entry name" value="Dual specificity protein phosphatase CDC14B"/>
    <property type="match status" value="1"/>
</dbReference>
<comment type="similarity">
    <text evidence="1">Belongs to the protein-tyrosine phosphatase family. Non-receptor class CDC14 subfamily.</text>
</comment>
<name>A0AA35SBA2_GEOBA</name>
<dbReference type="PANTHER" id="PTHR23339">
    <property type="entry name" value="TYROSINE SPECIFIC PROTEIN PHOSPHATASE AND DUAL SPECIFICITY PROTEIN PHOSPHATASE"/>
    <property type="match status" value="1"/>
</dbReference>
<keyword evidence="8" id="KW-1185">Reference proteome</keyword>
<gene>
    <name evidence="7" type="ORF">GBAR_LOCUS15101</name>
</gene>
<proteinExistence type="inferred from homology"/>
<comment type="caution">
    <text evidence="7">The sequence shown here is derived from an EMBL/GenBank/DDBJ whole genome shotgun (WGS) entry which is preliminary data.</text>
</comment>
<dbReference type="InterPro" id="IPR044506">
    <property type="entry name" value="CDC14_C"/>
</dbReference>
<evidence type="ECO:0000256" key="1">
    <source>
        <dbReference type="ARBA" id="ARBA00007315"/>
    </source>
</evidence>
<dbReference type="Proteomes" id="UP001174909">
    <property type="component" value="Unassembled WGS sequence"/>
</dbReference>
<keyword evidence="4" id="KW-0904">Protein phosphatase</keyword>
<dbReference type="SUPFAM" id="SSF52799">
    <property type="entry name" value="(Phosphotyrosine protein) phosphatases II"/>
    <property type="match status" value="2"/>
</dbReference>
<dbReference type="AlphaFoldDB" id="A0AA35SBA2"/>
<dbReference type="CDD" id="cd14499">
    <property type="entry name" value="CDC14_C"/>
    <property type="match status" value="1"/>
</dbReference>
<dbReference type="Pfam" id="PF14671">
    <property type="entry name" value="DSPn"/>
    <property type="match status" value="1"/>
</dbReference>
<dbReference type="InterPro" id="IPR029260">
    <property type="entry name" value="DSPn"/>
</dbReference>
<evidence type="ECO:0000256" key="3">
    <source>
        <dbReference type="ARBA" id="ARBA00022801"/>
    </source>
</evidence>
<evidence type="ECO:0000256" key="4">
    <source>
        <dbReference type="ARBA" id="ARBA00022912"/>
    </source>
</evidence>
<dbReference type="CDD" id="cd17657">
    <property type="entry name" value="CDC14_N"/>
    <property type="match status" value="1"/>
</dbReference>